<evidence type="ECO:0000256" key="1">
    <source>
        <dbReference type="SAM" id="Phobius"/>
    </source>
</evidence>
<protein>
    <submittedName>
        <fullName evidence="2">Uncharacterized protein</fullName>
    </submittedName>
</protein>
<sequence>MGTLNSQGSVRSPLMHRRRADAAVAVLVETVVLAGAVLTWRAYQQRRVVADPTMGGSMMDGPMVAVHGPSPLYPAVGTLFVVAVLGGAYLFVRRRMSALGEEGDAGGASP</sequence>
<evidence type="ECO:0000313" key="2">
    <source>
        <dbReference type="EMBL" id="SEW13961.1"/>
    </source>
</evidence>
<dbReference type="STRING" id="355548.SAMN04487945_1702"/>
<keyword evidence="1" id="KW-0812">Transmembrane</keyword>
<keyword evidence="1" id="KW-0472">Membrane</keyword>
<dbReference type="Proteomes" id="UP000198518">
    <property type="component" value="Unassembled WGS sequence"/>
</dbReference>
<accession>A0A1I0PID5</accession>
<feature type="transmembrane region" description="Helical" evidence="1">
    <location>
        <begin position="20"/>
        <end position="43"/>
    </location>
</feature>
<reference evidence="2 3" key="1">
    <citation type="submission" date="2016-10" db="EMBL/GenBank/DDBJ databases">
        <authorList>
            <person name="de Groot N.N."/>
        </authorList>
    </citation>
    <scope>NUCLEOTIDE SEQUENCE [LARGE SCALE GENOMIC DNA]</scope>
    <source>
        <strain evidence="2 3">CGMCC 1.5337</strain>
    </source>
</reference>
<name>A0A1I0PID5_9EURY</name>
<keyword evidence="3" id="KW-1185">Reference proteome</keyword>
<proteinExistence type="predicted"/>
<keyword evidence="1" id="KW-1133">Transmembrane helix</keyword>
<gene>
    <name evidence="2" type="ORF">SAMN04487945_1702</name>
</gene>
<organism evidence="2 3">
    <name type="scientific">Halobacterium jilantaiense</name>
    <dbReference type="NCBI Taxonomy" id="355548"/>
    <lineage>
        <taxon>Archaea</taxon>
        <taxon>Methanobacteriati</taxon>
        <taxon>Methanobacteriota</taxon>
        <taxon>Stenosarchaea group</taxon>
        <taxon>Halobacteria</taxon>
        <taxon>Halobacteriales</taxon>
        <taxon>Halobacteriaceae</taxon>
        <taxon>Halobacterium</taxon>
    </lineage>
</organism>
<dbReference type="EMBL" id="FOJA01000001">
    <property type="protein sequence ID" value="SEW13961.1"/>
    <property type="molecule type" value="Genomic_DNA"/>
</dbReference>
<evidence type="ECO:0000313" key="3">
    <source>
        <dbReference type="Proteomes" id="UP000198518"/>
    </source>
</evidence>
<feature type="transmembrane region" description="Helical" evidence="1">
    <location>
        <begin position="72"/>
        <end position="92"/>
    </location>
</feature>
<dbReference type="AlphaFoldDB" id="A0A1I0PID5"/>